<dbReference type="InterPro" id="IPR029133">
    <property type="entry name" value="OCC1"/>
</dbReference>
<dbReference type="Proteomes" id="UP000011080">
    <property type="component" value="Unassembled WGS sequence"/>
</dbReference>
<evidence type="ECO:0000313" key="3">
    <source>
        <dbReference type="EMBL" id="ELR55506.1"/>
    </source>
</evidence>
<dbReference type="Pfam" id="PF15506">
    <property type="entry name" value="OCC1"/>
    <property type="match status" value="1"/>
</dbReference>
<feature type="region of interest" description="Disordered" evidence="2">
    <location>
        <begin position="35"/>
        <end position="58"/>
    </location>
</feature>
<evidence type="ECO:0000256" key="2">
    <source>
        <dbReference type="SAM" id="MobiDB-lite"/>
    </source>
</evidence>
<protein>
    <submittedName>
        <fullName evidence="3">Putative overexpressed in colon carcinoma 1 protein-like protein</fullName>
    </submittedName>
</protein>
<dbReference type="AlphaFoldDB" id="L8IGU4"/>
<evidence type="ECO:0000256" key="1">
    <source>
        <dbReference type="ARBA" id="ARBA00005237"/>
    </source>
</evidence>
<gene>
    <name evidence="3" type="ORF">M91_02860</name>
</gene>
<proteinExistence type="inferred from homology"/>
<evidence type="ECO:0000313" key="4">
    <source>
        <dbReference type="Proteomes" id="UP000011080"/>
    </source>
</evidence>
<organism evidence="3 4">
    <name type="scientific">Bos mutus</name>
    <name type="common">wild yak</name>
    <dbReference type="NCBI Taxonomy" id="72004"/>
    <lineage>
        <taxon>Eukaryota</taxon>
        <taxon>Metazoa</taxon>
        <taxon>Chordata</taxon>
        <taxon>Craniata</taxon>
        <taxon>Vertebrata</taxon>
        <taxon>Euteleostomi</taxon>
        <taxon>Mammalia</taxon>
        <taxon>Eutheria</taxon>
        <taxon>Laurasiatheria</taxon>
        <taxon>Artiodactyla</taxon>
        <taxon>Ruminantia</taxon>
        <taxon>Pecora</taxon>
        <taxon>Bovidae</taxon>
        <taxon>Bovinae</taxon>
        <taxon>Bos</taxon>
    </lineage>
</organism>
<sequence>MEKMALELYLKEWISPTHAVIEYNSLQEEELAGTKAERWNSTPTSVGKGQGPAGAAKDATEEEKLWWVYVGLPSEAVNTVSNQTKIVCKK</sequence>
<name>L8IGU4_9CETA</name>
<reference evidence="3 4" key="1">
    <citation type="journal article" date="2012" name="Nat. Genet.">
        <title>The yak genome and adaptation to life at high altitude.</title>
        <authorList>
            <person name="Qiu Q."/>
            <person name="Zhang G."/>
            <person name="Ma T."/>
            <person name="Qian W."/>
            <person name="Wang J."/>
            <person name="Ye Z."/>
            <person name="Cao C."/>
            <person name="Hu Q."/>
            <person name="Kim J."/>
            <person name="Larkin D.M."/>
            <person name="Auvil L."/>
            <person name="Capitanu B."/>
            <person name="Ma J."/>
            <person name="Lewin H.A."/>
            <person name="Qian X."/>
            <person name="Lang Y."/>
            <person name="Zhou R."/>
            <person name="Wang L."/>
            <person name="Wang K."/>
            <person name="Xia J."/>
            <person name="Liao S."/>
            <person name="Pan S."/>
            <person name="Lu X."/>
            <person name="Hou H."/>
            <person name="Wang Y."/>
            <person name="Zang X."/>
            <person name="Yin Y."/>
            <person name="Ma H."/>
            <person name="Zhang J."/>
            <person name="Wang Z."/>
            <person name="Zhang Y."/>
            <person name="Zhang D."/>
            <person name="Yonezawa T."/>
            <person name="Hasegawa M."/>
            <person name="Zhong Y."/>
            <person name="Liu W."/>
            <person name="Zhang Y."/>
            <person name="Huang Z."/>
            <person name="Zhang S."/>
            <person name="Long R."/>
            <person name="Yang H."/>
            <person name="Wang J."/>
            <person name="Lenstra J.A."/>
            <person name="Cooper D.N."/>
            <person name="Wu Y."/>
            <person name="Wang J."/>
            <person name="Shi P."/>
            <person name="Wang J."/>
            <person name="Liu J."/>
        </authorList>
    </citation>
    <scope>NUCLEOTIDE SEQUENCE [LARGE SCALE GENOMIC DNA]</scope>
    <source>
        <strain evidence="4">yakQH1</strain>
    </source>
</reference>
<dbReference type="EMBL" id="JH881256">
    <property type="protein sequence ID" value="ELR55506.1"/>
    <property type="molecule type" value="Genomic_DNA"/>
</dbReference>
<comment type="similarity">
    <text evidence="1">Belongs to the OCC1 family.</text>
</comment>
<dbReference type="PANTHER" id="PTHR38502:SF1">
    <property type="entry name" value="OVEREXPRESSED IN COLON CARCINOMA 1 PROTEIN"/>
    <property type="match status" value="1"/>
</dbReference>
<dbReference type="PANTHER" id="PTHR38502">
    <property type="entry name" value="OVEREXPRESSED IN COLON CARCINOMA 1 PROTEIN"/>
    <property type="match status" value="1"/>
</dbReference>
<accession>L8IGU4</accession>